<dbReference type="GeneID" id="79412935"/>
<sequence>MLVQRLIDMAGTIDRLRAIVRSYETYIAKLALKGVVSDYANQRLDEHREELEWLKRYHAKTRKRIHTVNRWMEFWE</sequence>
<keyword evidence="2" id="KW-1185">Reference proteome</keyword>
<reference evidence="1" key="1">
    <citation type="submission" date="2022-11" db="EMBL/GenBank/DDBJ databases">
        <authorList>
            <person name="Jaryenneh J.D."/>
            <person name="Schoeniger J.S."/>
            <person name="Mageeney C.M."/>
        </authorList>
    </citation>
    <scope>NUCLEOTIDE SEQUENCE</scope>
</reference>
<name>A0AAF0AFW5_9CAUD</name>
<dbReference type="EMBL" id="OP882271">
    <property type="protein sequence ID" value="WAX22377.1"/>
    <property type="molecule type" value="Genomic_DNA"/>
</dbReference>
<proteinExistence type="predicted"/>
<dbReference type="Proteomes" id="UP001211688">
    <property type="component" value="Segment"/>
</dbReference>
<organism evidence="1 2">
    <name type="scientific">Pseudomonas phage MiCath</name>
    <dbReference type="NCBI Taxonomy" id="3003729"/>
    <lineage>
        <taxon>Viruses</taxon>
        <taxon>Duplodnaviria</taxon>
        <taxon>Heunggongvirae</taxon>
        <taxon>Uroviricota</taxon>
        <taxon>Caudoviricetes</taxon>
        <taxon>Queuovirinae</taxon>
        <taxon>Micathvirus</taxon>
        <taxon>Micathvirus micath</taxon>
    </lineage>
</organism>
<dbReference type="KEGG" id="vg:79412935"/>
<evidence type="ECO:0000313" key="1">
    <source>
        <dbReference type="EMBL" id="WAX22377.1"/>
    </source>
</evidence>
<accession>A0AAF0AFW5</accession>
<dbReference type="RefSeq" id="YP_010719795.1">
    <property type="nucleotide sequence ID" value="NC_072502.1"/>
</dbReference>
<protein>
    <submittedName>
        <fullName evidence="1">Uncharacterized protein</fullName>
    </submittedName>
</protein>
<evidence type="ECO:0000313" key="2">
    <source>
        <dbReference type="Proteomes" id="UP001211688"/>
    </source>
</evidence>